<dbReference type="PROSITE" id="PS50016">
    <property type="entry name" value="ZF_PHD_2"/>
    <property type="match status" value="1"/>
</dbReference>
<dbReference type="InterPro" id="IPR019786">
    <property type="entry name" value="Zinc_finger_PHD-type_CS"/>
</dbReference>
<reference evidence="10" key="1">
    <citation type="submission" date="2016-11" db="UniProtKB">
        <authorList>
            <consortium name="WormBaseParasite"/>
        </authorList>
    </citation>
    <scope>IDENTIFICATION</scope>
</reference>
<dbReference type="Pfam" id="PF00078">
    <property type="entry name" value="RVT_1"/>
    <property type="match status" value="1"/>
</dbReference>
<dbReference type="InterPro" id="IPR036397">
    <property type="entry name" value="RNaseH_sf"/>
</dbReference>
<keyword evidence="9" id="KW-1185">Reference proteome</keyword>
<dbReference type="InterPro" id="IPR001965">
    <property type="entry name" value="Znf_PHD"/>
</dbReference>
<evidence type="ECO:0000259" key="7">
    <source>
        <dbReference type="PROSITE" id="PS50878"/>
    </source>
</evidence>
<dbReference type="GO" id="GO:0004523">
    <property type="term" value="F:RNA-DNA hybrid ribonuclease activity"/>
    <property type="evidence" value="ECO:0007669"/>
    <property type="project" value="InterPro"/>
</dbReference>
<dbReference type="SUPFAM" id="SSF57903">
    <property type="entry name" value="FYVE/PHD zinc finger"/>
    <property type="match status" value="2"/>
</dbReference>
<keyword evidence="1" id="KW-0479">Metal-binding</keyword>
<dbReference type="SMART" id="SM00249">
    <property type="entry name" value="PHD"/>
    <property type="match status" value="2"/>
</dbReference>
<dbReference type="GO" id="GO:0006259">
    <property type="term" value="P:DNA metabolic process"/>
    <property type="evidence" value="ECO:0007669"/>
    <property type="project" value="UniProtKB-ARBA"/>
</dbReference>
<dbReference type="InterPro" id="IPR012337">
    <property type="entry name" value="RNaseH-like_sf"/>
</dbReference>
<dbReference type="PROSITE" id="PS50879">
    <property type="entry name" value="RNASE_H_1"/>
    <property type="match status" value="1"/>
</dbReference>
<dbReference type="InterPro" id="IPR002156">
    <property type="entry name" value="RNaseH_domain"/>
</dbReference>
<dbReference type="PROSITE" id="PS01359">
    <property type="entry name" value="ZF_PHD_1"/>
    <property type="match status" value="1"/>
</dbReference>
<dbReference type="Gene3D" id="3.30.40.10">
    <property type="entry name" value="Zinc/RING finger domain, C3HC4 (zinc finger)"/>
    <property type="match status" value="2"/>
</dbReference>
<feature type="domain" description="PHD-type" evidence="6">
    <location>
        <begin position="218"/>
        <end position="273"/>
    </location>
</feature>
<sequence>SSGHGSHSSSSANRRLAKEIIQSVKSSGLFDELRRDCAAKLESRSGYSRLINQLKPLTKKHLDRVVWEPGLNKVATRERLRRRLLDTPAVQSMLDDLLDQLLSHNAVQTSIQPRVDRAIADYAGVTPEELRQMRRQLPLLPTPNEQQQQHPLYCPVASSWRVGAGPSGDGDSNNWTNSEHLRWRGEAVEEIPNREIDERMGWRATEIVPIAMDVERNPGPCGRCSKVITSGHRPIKCQECNKDFHGACTGLTRSAQERARQQPHWRCSNCQLDGQWKEESDAEERARWERDAEAIRNGDSCSAKGCKTKLKITKVIVRCKECHGLFHNKCSGASRASIEGEVRRGKWSCTDCLNRIRLTSEEASATDDQNTRTGEASAGWAVDRKSTLRILQWNADGVNNKRAELEEFLHNLDVDVAVLQESKLSEASETPRFRGYTTVRKDRREIRRSERARGGGLITLIKHNIPFKRLTAWKGNITEGLRTIVDISKKERIVITNVYRPPIRTVEGEDDRDRDSVWDWMSPDRREIILGDFNLHSAEWGATAEQSHQDQREAQELLDWSTEFQYQILNDGTATRTDWRTGAQSSPDVSLAAPDICMRCKWSCSRGLSSDHHPIIIDITAEREVRKIRKRLAWSWKKADWTEYQRRCEEAVTAVPRGPIAQETRALSEAMVQAAVKCIPKKRVGNRYMPFWDEQLAEAQALRDKESRENSDSRARWHSANETLSNLIKEKRSAFWREHVSKLQEGDDGKSTWRLIKTLHAVKEDCVPNEIVVNEGREARTDKEKAAVFINLYASNSKVQLGKEERALRAEVAKKLRTYNEGAEFSTPFTREELKDALDQMAADKKGGVDGIEVRFLKNLPEQCLDRWLDIFNRSWAEHSCPGIWKKAEIIPLLKAGKDPKQRESYRPISLTPVCAKLMERMVTNRLYFWMEDNKIIKSWQAGFQRGRSTEEQVIRLVQSIQDGWEERRPLKTVAVTLDCSKAYERVWRVKLMDRMLEEKVPAHLVKWFASFLEDRKGRVRVGDETSKFRRFQEGLPQGAVSSPALFLLYANGWNGLTEQGVEYGGFADDLAIWASGTVYSEVRDTIQRALIKIERSPKDKSAVTGLTIAGRTIATVRKLKYLGITIDGGLTFAAHTEAVLNKMKRRVRAIRVLANTSWGWRTEELLLIYKSIVESCIWYCAPAWLPWLSSTSFEKLERAQRECLRLAAGLVRSTPIEAVYVETNIEPIRYQARKRAMLAWEKATRAPEGDPLRECSERTGNRRLQANKGWRDQAREECLRRSTHPREGFTRKRHPPWRRLHMDGVVIATELIRGGKKGDSNLATETIDTINAWGKFDLSIYTDGSVGEGQRKGGAACVVYFDTERRVKKAAAGEWCSSLVAEERALELALDTIAEAKPRNAIILTDCKSALLKLSSEKATQDTTSYRLISRLREISQVTRVVLQWVPGHVGVAGNEDVDQEAKEAAALPQDDVPVMWNCVKAAIRKEPAPPPSDERLRRVYKHKINKCAENRSTETTLAQLRCGQCKKTAYWRQKIGAEAKASCQDCGEEEDKDHWVWCDRWHKERARFGIQGLEDLGDEAKVLGFLKCTHPDNSSSSSSQCRRRPAAPTAANFASAANFPNPDVPLPVPASANA</sequence>
<dbReference type="InterPro" id="IPR036691">
    <property type="entry name" value="Endo/exonu/phosph_ase_sf"/>
</dbReference>
<feature type="domain" description="Reverse transcriptase" evidence="7">
    <location>
        <begin position="874"/>
        <end position="1127"/>
    </location>
</feature>
<feature type="region of interest" description="Disordered" evidence="5">
    <location>
        <begin position="1615"/>
        <end position="1636"/>
    </location>
</feature>
<evidence type="ECO:0000256" key="2">
    <source>
        <dbReference type="ARBA" id="ARBA00022771"/>
    </source>
</evidence>
<proteinExistence type="predicted"/>
<feature type="domain" description="RNase H type-1" evidence="8">
    <location>
        <begin position="1335"/>
        <end position="1468"/>
    </location>
</feature>
<evidence type="ECO:0000259" key="6">
    <source>
        <dbReference type="PROSITE" id="PS50016"/>
    </source>
</evidence>
<dbReference type="WBParaSite" id="maker-uti_cns_0045712-snap-gene-0.49-mRNA-1">
    <property type="protein sequence ID" value="maker-uti_cns_0045712-snap-gene-0.49-mRNA-1"/>
    <property type="gene ID" value="maker-uti_cns_0045712-snap-gene-0.49"/>
</dbReference>
<dbReference type="GO" id="GO:0003676">
    <property type="term" value="F:nucleic acid binding"/>
    <property type="evidence" value="ECO:0007669"/>
    <property type="project" value="InterPro"/>
</dbReference>
<evidence type="ECO:0000313" key="9">
    <source>
        <dbReference type="Proteomes" id="UP000095280"/>
    </source>
</evidence>
<dbReference type="Gene3D" id="3.60.10.10">
    <property type="entry name" value="Endonuclease/exonuclease/phosphatase"/>
    <property type="match status" value="1"/>
</dbReference>
<dbReference type="Pfam" id="PF14529">
    <property type="entry name" value="Exo_endo_phos_2"/>
    <property type="match status" value="1"/>
</dbReference>
<dbReference type="InterPro" id="IPR043502">
    <property type="entry name" value="DNA/RNA_pol_sf"/>
</dbReference>
<dbReference type="InterPro" id="IPR052560">
    <property type="entry name" value="RdDP_mobile_element"/>
</dbReference>
<dbReference type="InterPro" id="IPR055264">
    <property type="entry name" value="BOD1/SHG1_dom"/>
</dbReference>
<dbReference type="InterPro" id="IPR000477">
    <property type="entry name" value="RT_dom"/>
</dbReference>
<dbReference type="GO" id="GO:0008270">
    <property type="term" value="F:zinc ion binding"/>
    <property type="evidence" value="ECO:0007669"/>
    <property type="project" value="UniProtKB-KW"/>
</dbReference>
<dbReference type="Proteomes" id="UP000095280">
    <property type="component" value="Unplaced"/>
</dbReference>
<dbReference type="PROSITE" id="PS50878">
    <property type="entry name" value="RT_POL"/>
    <property type="match status" value="1"/>
</dbReference>
<dbReference type="CDD" id="cd09276">
    <property type="entry name" value="Rnase_HI_RT_non_LTR"/>
    <property type="match status" value="1"/>
</dbReference>
<evidence type="ECO:0000313" key="10">
    <source>
        <dbReference type="WBParaSite" id="maker-uti_cns_0045712-snap-gene-0.49-mRNA-1"/>
    </source>
</evidence>
<dbReference type="InterPro" id="IPR019787">
    <property type="entry name" value="Znf_PHD-finger"/>
</dbReference>
<evidence type="ECO:0000256" key="5">
    <source>
        <dbReference type="SAM" id="MobiDB-lite"/>
    </source>
</evidence>
<name>A0A1I8J2C8_9PLAT</name>
<dbReference type="SUPFAM" id="SSF56672">
    <property type="entry name" value="DNA/RNA polymerases"/>
    <property type="match status" value="1"/>
</dbReference>
<dbReference type="Pfam" id="PF00075">
    <property type="entry name" value="RNase_H"/>
    <property type="match status" value="1"/>
</dbReference>
<dbReference type="InterPro" id="IPR013083">
    <property type="entry name" value="Znf_RING/FYVE/PHD"/>
</dbReference>
<evidence type="ECO:0000259" key="8">
    <source>
        <dbReference type="PROSITE" id="PS50879"/>
    </source>
</evidence>
<dbReference type="CDD" id="cd01650">
    <property type="entry name" value="RT_nLTR_like"/>
    <property type="match status" value="1"/>
</dbReference>
<dbReference type="PANTHER" id="PTHR36688:SF2">
    <property type="entry name" value="ENDONUCLEASE_EXONUCLEASE_PHOSPHATASE DOMAIN-CONTAINING PROTEIN"/>
    <property type="match status" value="1"/>
</dbReference>
<dbReference type="Gene3D" id="3.30.420.10">
    <property type="entry name" value="Ribonuclease H-like superfamily/Ribonuclease H"/>
    <property type="match status" value="1"/>
</dbReference>
<evidence type="ECO:0000256" key="4">
    <source>
        <dbReference type="PROSITE-ProRule" id="PRU00146"/>
    </source>
</evidence>
<organism evidence="9 10">
    <name type="scientific">Macrostomum lignano</name>
    <dbReference type="NCBI Taxonomy" id="282301"/>
    <lineage>
        <taxon>Eukaryota</taxon>
        <taxon>Metazoa</taxon>
        <taxon>Spiralia</taxon>
        <taxon>Lophotrochozoa</taxon>
        <taxon>Platyhelminthes</taxon>
        <taxon>Rhabditophora</taxon>
        <taxon>Macrostomorpha</taxon>
        <taxon>Macrostomida</taxon>
        <taxon>Macrostomidae</taxon>
        <taxon>Macrostomum</taxon>
    </lineage>
</organism>
<evidence type="ECO:0000256" key="1">
    <source>
        <dbReference type="ARBA" id="ARBA00022723"/>
    </source>
</evidence>
<dbReference type="CDD" id="cd15489">
    <property type="entry name" value="PHD_SF"/>
    <property type="match status" value="1"/>
</dbReference>
<dbReference type="InterPro" id="IPR005135">
    <property type="entry name" value="Endo/exonuclease/phosphatase"/>
</dbReference>
<dbReference type="SUPFAM" id="SSF53098">
    <property type="entry name" value="Ribonuclease H-like"/>
    <property type="match status" value="1"/>
</dbReference>
<dbReference type="SUPFAM" id="SSF56219">
    <property type="entry name" value="DNase I-like"/>
    <property type="match status" value="1"/>
</dbReference>
<protein>
    <submittedName>
        <fullName evidence="10">PHD-type domain-containing protein</fullName>
    </submittedName>
</protein>
<dbReference type="InterPro" id="IPR011011">
    <property type="entry name" value="Znf_FYVE_PHD"/>
</dbReference>
<dbReference type="Pfam" id="PF05205">
    <property type="entry name" value="COMPASS-Shg1"/>
    <property type="match status" value="1"/>
</dbReference>
<keyword evidence="3" id="KW-0862">Zinc</keyword>
<keyword evidence="2 4" id="KW-0863">Zinc-finger</keyword>
<evidence type="ECO:0000256" key="3">
    <source>
        <dbReference type="ARBA" id="ARBA00022833"/>
    </source>
</evidence>
<accession>A0A1I8J2C8</accession>
<dbReference type="PANTHER" id="PTHR36688">
    <property type="entry name" value="ENDO/EXONUCLEASE/PHOSPHATASE DOMAIN-CONTAINING PROTEIN"/>
    <property type="match status" value="1"/>
</dbReference>